<protein>
    <recommendedName>
        <fullName evidence="1">Dynein heavy chain tail domain-containing protein</fullName>
    </recommendedName>
</protein>
<reference evidence="2 3" key="1">
    <citation type="submission" date="2021-06" db="EMBL/GenBank/DDBJ databases">
        <authorList>
            <person name="Palmer J.M."/>
        </authorList>
    </citation>
    <scope>NUCLEOTIDE SEQUENCE [LARGE SCALE GENOMIC DNA]</scope>
    <source>
        <strain evidence="2 3">CL_MEX2019</strain>
        <tissue evidence="2">Muscle</tissue>
    </source>
</reference>
<dbReference type="InterPro" id="IPR013594">
    <property type="entry name" value="Dynein_heavy_tail"/>
</dbReference>
<dbReference type="InterPro" id="IPR026983">
    <property type="entry name" value="DHC"/>
</dbReference>
<evidence type="ECO:0000259" key="1">
    <source>
        <dbReference type="Pfam" id="PF08385"/>
    </source>
</evidence>
<dbReference type="Proteomes" id="UP001352852">
    <property type="component" value="Unassembled WGS sequence"/>
</dbReference>
<dbReference type="EMBL" id="JAHUTJ010020356">
    <property type="protein sequence ID" value="MED6272304.1"/>
    <property type="molecule type" value="Genomic_DNA"/>
</dbReference>
<evidence type="ECO:0000313" key="2">
    <source>
        <dbReference type="EMBL" id="MED6272304.1"/>
    </source>
</evidence>
<feature type="non-terminal residue" evidence="2">
    <location>
        <position position="1"/>
    </location>
</feature>
<evidence type="ECO:0000313" key="3">
    <source>
        <dbReference type="Proteomes" id="UP001352852"/>
    </source>
</evidence>
<dbReference type="PANTHER" id="PTHR46532">
    <property type="entry name" value="MALE FERTILITY FACTOR KL5"/>
    <property type="match status" value="1"/>
</dbReference>
<proteinExistence type="predicted"/>
<feature type="domain" description="Dynein heavy chain tail" evidence="1">
    <location>
        <begin position="14"/>
        <end position="410"/>
    </location>
</feature>
<name>A0ABU7DEL2_9TELE</name>
<sequence>SRKFLPGQKVIQVLMSEPGPVLGEIRLVIHTLQTLKLAYTQMQTQLELQNQATPSRSWTFPSHLVFIHLDTFLRRLLSIQGAHFITVRFYQLDQTILSGVNGTLLTDVVQEAYQDFLVQVRLLSGCNCDPTDPEDQSFELNLDQFQAQVSDLETRLVSVLSKALEDCSEALSATKLVKMFWFFLDRPLVQDQLPSYLSQLVEQVLTDLDQTELEFYSEREEPERFFRFHPAAAARLCWNRQLRRRAEEALRSFRTIQNLCGGLALSHLVLKRFKKIVDLLQDFRTSVRSHWSWELESECGVILNHSLIQISHPDHLEVACMYQLEALLQELRCATREGHVELRPHTARLLSCRDEITQKYHSLKQIVVCYNQVVGGAMEVELHLIQEHLQELEQILCELQRKTWISEGVQQQSQQVLIVHFNIREARSNMDAMRRIAHGWAELDLLQRSEDSLLESKVKDQTCRNIKTDGEQLLRLTQVNRSLYKADESSQAWKRYLDYIDDRVQDGLLQLLIRALHFLTDNMSPQTCGPALFSVTLQLQETGSVFEPTIDGGLINVIKTIIRDIYGAASLIPRISLSRHGNYQVLLQQNPELCTREQEVMCRLLQVKEEVEQLRAGLNRYSHLWQSDRTAVFEEFLTYGKQLGAEAVDAERKPPTLKDFQREIQVLLTLSSEVSQLDEVILLNGWLQIDMRPFKTCLLSIILDWKHMYTHRLLESATNRKTAPAEPEPEPGSL</sequence>
<dbReference type="PANTHER" id="PTHR46532:SF11">
    <property type="entry name" value="DYNEIN AXONEMAL HEAVY CHAIN 12"/>
    <property type="match status" value="1"/>
</dbReference>
<dbReference type="Pfam" id="PF08385">
    <property type="entry name" value="DHC_N1"/>
    <property type="match status" value="1"/>
</dbReference>
<comment type="caution">
    <text evidence="2">The sequence shown here is derived from an EMBL/GenBank/DDBJ whole genome shotgun (WGS) entry which is preliminary data.</text>
</comment>
<organism evidence="2 3">
    <name type="scientific">Characodon lateralis</name>
    <dbReference type="NCBI Taxonomy" id="208331"/>
    <lineage>
        <taxon>Eukaryota</taxon>
        <taxon>Metazoa</taxon>
        <taxon>Chordata</taxon>
        <taxon>Craniata</taxon>
        <taxon>Vertebrata</taxon>
        <taxon>Euteleostomi</taxon>
        <taxon>Actinopterygii</taxon>
        <taxon>Neopterygii</taxon>
        <taxon>Teleostei</taxon>
        <taxon>Neoteleostei</taxon>
        <taxon>Acanthomorphata</taxon>
        <taxon>Ovalentaria</taxon>
        <taxon>Atherinomorphae</taxon>
        <taxon>Cyprinodontiformes</taxon>
        <taxon>Goodeidae</taxon>
        <taxon>Characodon</taxon>
    </lineage>
</organism>
<gene>
    <name evidence="2" type="ORF">CHARACLAT_028933</name>
</gene>
<accession>A0ABU7DEL2</accession>
<keyword evidence="3" id="KW-1185">Reference proteome</keyword>